<evidence type="ECO:0000313" key="1">
    <source>
        <dbReference type="EMBL" id="CAD7226496.1"/>
    </source>
</evidence>
<dbReference type="AlphaFoldDB" id="A0A7R8W7Q4"/>
<accession>A0A7R8W7Q4</accession>
<dbReference type="EMBL" id="OB660843">
    <property type="protein sequence ID" value="CAD7226496.1"/>
    <property type="molecule type" value="Genomic_DNA"/>
</dbReference>
<dbReference type="OrthoDB" id="8196819at2759"/>
<name>A0A7R8W7Q4_9CRUS</name>
<reference evidence="1" key="1">
    <citation type="submission" date="2020-11" db="EMBL/GenBank/DDBJ databases">
        <authorList>
            <person name="Tran Van P."/>
        </authorList>
    </citation>
    <scope>NUCLEOTIDE SEQUENCE</scope>
</reference>
<proteinExistence type="predicted"/>
<organism evidence="1">
    <name type="scientific">Cyprideis torosa</name>
    <dbReference type="NCBI Taxonomy" id="163714"/>
    <lineage>
        <taxon>Eukaryota</taxon>
        <taxon>Metazoa</taxon>
        <taxon>Ecdysozoa</taxon>
        <taxon>Arthropoda</taxon>
        <taxon>Crustacea</taxon>
        <taxon>Oligostraca</taxon>
        <taxon>Ostracoda</taxon>
        <taxon>Podocopa</taxon>
        <taxon>Podocopida</taxon>
        <taxon>Cytherocopina</taxon>
        <taxon>Cytheroidea</taxon>
        <taxon>Cytherideidae</taxon>
        <taxon>Cyprideis</taxon>
    </lineage>
</organism>
<gene>
    <name evidence="1" type="ORF">CTOB1V02_LOCUS4414</name>
</gene>
<protein>
    <submittedName>
        <fullName evidence="1">Uncharacterized protein</fullName>
    </submittedName>
</protein>
<sequence length="398" mass="44068">MGFLTSGVVVFGLIFASAGAAQVMGGIYFVFAISSYETWSYVWSGLWDVLCGILFMLLGCFGEMSTGRLQTLLVLSVIAGIANAINMVIMEVGEWTLYSSRKALHPLSLEAIRRQEDSVLSYAYLSTTVSTAVALVTAFVCCQYIFCFLYRQEKQKKEAKDALLDSAKMDSLFPLSRALALNEAEPGFLQHYYGVRSLIRGELAAGGSAAEEFRRSSFWEGDPFIRRDDTLLCPPPPRTYARRYGSIFAEFEKSPQSGSQNGAGRGRHRSRLRETSDRGPTVMPHSVTPGASGVEGVQKSAAVLLSPRSLSSASSKCDGNDEDYNCSTFILNHYFHSQKDLLMGRISPSHSDNVHYGYTLERVPSWKSVRDVKDSNSLNEVRMYTTQEKEESVTLLIN</sequence>